<evidence type="ECO:0000313" key="3">
    <source>
        <dbReference type="Proteomes" id="UP000319514"/>
    </source>
</evidence>
<dbReference type="SUPFAM" id="SSF54593">
    <property type="entry name" value="Glyoxalase/Bleomycin resistance protein/Dihydroxybiphenyl dioxygenase"/>
    <property type="match status" value="1"/>
</dbReference>
<protein>
    <recommendedName>
        <fullName evidence="1">Glyoxalase-like domain-containing protein</fullName>
    </recommendedName>
</protein>
<proteinExistence type="predicted"/>
<gene>
    <name evidence="2" type="ORF">FB474_1792</name>
</gene>
<evidence type="ECO:0000313" key="2">
    <source>
        <dbReference type="EMBL" id="TQL60405.1"/>
    </source>
</evidence>
<dbReference type="PANTHER" id="PTHR35908:SF1">
    <property type="entry name" value="CONSERVED PROTEIN"/>
    <property type="match status" value="1"/>
</dbReference>
<feature type="domain" description="Glyoxalase-like" evidence="1">
    <location>
        <begin position="37"/>
        <end position="138"/>
    </location>
</feature>
<dbReference type="EMBL" id="VFOQ01000001">
    <property type="protein sequence ID" value="TQL60405.1"/>
    <property type="molecule type" value="Genomic_DNA"/>
</dbReference>
<dbReference type="PANTHER" id="PTHR35908">
    <property type="entry name" value="HYPOTHETICAL FUSION PROTEIN"/>
    <property type="match status" value="1"/>
</dbReference>
<accession>A0A542ZJ78</accession>
<reference evidence="2 3" key="1">
    <citation type="submission" date="2019-06" db="EMBL/GenBank/DDBJ databases">
        <title>Sequencing the genomes of 1000 actinobacteria strains.</title>
        <authorList>
            <person name="Klenk H.-P."/>
        </authorList>
    </citation>
    <scope>NUCLEOTIDE SEQUENCE [LARGE SCALE GENOMIC DNA]</scope>
    <source>
        <strain evidence="2 3">DSM 18082</strain>
    </source>
</reference>
<organism evidence="2 3">
    <name type="scientific">Oryzihumus leptocrescens</name>
    <dbReference type="NCBI Taxonomy" id="297536"/>
    <lineage>
        <taxon>Bacteria</taxon>
        <taxon>Bacillati</taxon>
        <taxon>Actinomycetota</taxon>
        <taxon>Actinomycetes</taxon>
        <taxon>Micrococcales</taxon>
        <taxon>Intrasporangiaceae</taxon>
        <taxon>Oryzihumus</taxon>
    </lineage>
</organism>
<name>A0A542ZJ78_9MICO</name>
<dbReference type="InterPro" id="IPR041581">
    <property type="entry name" value="Glyoxalase_6"/>
</dbReference>
<dbReference type="AlphaFoldDB" id="A0A542ZJ78"/>
<evidence type="ECO:0000259" key="1">
    <source>
        <dbReference type="Pfam" id="PF18029"/>
    </source>
</evidence>
<dbReference type="CDD" id="cd06587">
    <property type="entry name" value="VOC"/>
    <property type="match status" value="1"/>
</dbReference>
<sequence length="141" mass="15407">MLPEGGDRRWTVMADPEGGELCAFLREELPAERLHGLVVDSADPAAQARWWARVLGGDVVDDPRGFSTVEHVPGMPIDTFDFVPVPEPKSAPNRIHWDTTAADVTPLIDAGATLLRAPGDDIRWHVLADPEGNEFCVMPES</sequence>
<comment type="caution">
    <text evidence="2">The sequence shown here is derived from an EMBL/GenBank/DDBJ whole genome shotgun (WGS) entry which is preliminary data.</text>
</comment>
<dbReference type="Proteomes" id="UP000319514">
    <property type="component" value="Unassembled WGS sequence"/>
</dbReference>
<dbReference type="Pfam" id="PF18029">
    <property type="entry name" value="Glyoxalase_6"/>
    <property type="match status" value="1"/>
</dbReference>
<dbReference type="RefSeq" id="WP_246092102.1">
    <property type="nucleotide sequence ID" value="NZ_BAAAKX010000021.1"/>
</dbReference>
<dbReference type="Gene3D" id="3.10.180.10">
    <property type="entry name" value="2,3-Dihydroxybiphenyl 1,2-Dioxygenase, domain 1"/>
    <property type="match status" value="1"/>
</dbReference>
<dbReference type="InterPro" id="IPR029068">
    <property type="entry name" value="Glyas_Bleomycin-R_OHBP_Dase"/>
</dbReference>
<keyword evidence="3" id="KW-1185">Reference proteome</keyword>